<dbReference type="InterPro" id="IPR036291">
    <property type="entry name" value="NAD(P)-bd_dom_sf"/>
</dbReference>
<name>A0ABP8X091_9PSEU</name>
<evidence type="ECO:0000259" key="1">
    <source>
        <dbReference type="Pfam" id="PF01370"/>
    </source>
</evidence>
<reference evidence="3" key="1">
    <citation type="journal article" date="2019" name="Int. J. Syst. Evol. Microbiol.">
        <title>The Global Catalogue of Microorganisms (GCM) 10K type strain sequencing project: providing services to taxonomists for standard genome sequencing and annotation.</title>
        <authorList>
            <consortium name="The Broad Institute Genomics Platform"/>
            <consortium name="The Broad Institute Genome Sequencing Center for Infectious Disease"/>
            <person name="Wu L."/>
            <person name="Ma J."/>
        </authorList>
    </citation>
    <scope>NUCLEOTIDE SEQUENCE [LARGE SCALE GENOMIC DNA]</scope>
    <source>
        <strain evidence="3">JCM 18055</strain>
    </source>
</reference>
<dbReference type="PANTHER" id="PTHR48079">
    <property type="entry name" value="PROTEIN YEEZ"/>
    <property type="match status" value="1"/>
</dbReference>
<dbReference type="CDD" id="cd05262">
    <property type="entry name" value="SDR_a7"/>
    <property type="match status" value="1"/>
</dbReference>
<keyword evidence="3" id="KW-1185">Reference proteome</keyword>
<dbReference type="RefSeq" id="WP_345382219.1">
    <property type="nucleotide sequence ID" value="NZ_BAABIC010000014.1"/>
</dbReference>
<organism evidence="2 3">
    <name type="scientific">Pseudonocardia yuanmonensis</name>
    <dbReference type="NCBI Taxonomy" id="1095914"/>
    <lineage>
        <taxon>Bacteria</taxon>
        <taxon>Bacillati</taxon>
        <taxon>Actinomycetota</taxon>
        <taxon>Actinomycetes</taxon>
        <taxon>Pseudonocardiales</taxon>
        <taxon>Pseudonocardiaceae</taxon>
        <taxon>Pseudonocardia</taxon>
    </lineage>
</organism>
<gene>
    <name evidence="2" type="ORF">GCM10023215_40730</name>
</gene>
<accession>A0ABP8X091</accession>
<dbReference type="Proteomes" id="UP001500325">
    <property type="component" value="Unassembled WGS sequence"/>
</dbReference>
<protein>
    <submittedName>
        <fullName evidence="2">SDR family oxidoreductase</fullName>
    </submittedName>
</protein>
<dbReference type="PANTHER" id="PTHR48079:SF6">
    <property type="entry name" value="NAD(P)-BINDING DOMAIN-CONTAINING PROTEIN-RELATED"/>
    <property type="match status" value="1"/>
</dbReference>
<dbReference type="InterPro" id="IPR001509">
    <property type="entry name" value="Epimerase_deHydtase"/>
</dbReference>
<dbReference type="EMBL" id="BAABIC010000014">
    <property type="protein sequence ID" value="GAA4698208.1"/>
    <property type="molecule type" value="Genomic_DNA"/>
</dbReference>
<dbReference type="SUPFAM" id="SSF51735">
    <property type="entry name" value="NAD(P)-binding Rossmann-fold domains"/>
    <property type="match status" value="1"/>
</dbReference>
<dbReference type="InterPro" id="IPR051783">
    <property type="entry name" value="NAD(P)-dependent_oxidoreduct"/>
</dbReference>
<proteinExistence type="predicted"/>
<sequence length="300" mass="31216">MRVFVTGASGWIGSAAVRELQRAGHQVLGLARSDAAAAAVAALGAEVHRGGLDDLDALRAAATGSDGVVHLAYHHDFTQMAEAARIDGAAIDAIGEVLAGTDRPLLVASGVAGFASGHLATERDEPDPAVHPRTANAAAALALADRGVRSCVVRFAPTVHGDGDHGFVARLVEIARAKGVSAYVGEGTNRWPAVHRLDAGALVRLAVERAPARSVLHAVAEEGVPTRAIAEAIGRGLDLPVVPVPADRAVEHFDWLGRFFALDCPAANELTRTELGWEPTHAGLLDDLAQGHYFRTPRAA</sequence>
<evidence type="ECO:0000313" key="3">
    <source>
        <dbReference type="Proteomes" id="UP001500325"/>
    </source>
</evidence>
<comment type="caution">
    <text evidence="2">The sequence shown here is derived from an EMBL/GenBank/DDBJ whole genome shotgun (WGS) entry which is preliminary data.</text>
</comment>
<dbReference type="Pfam" id="PF01370">
    <property type="entry name" value="Epimerase"/>
    <property type="match status" value="1"/>
</dbReference>
<evidence type="ECO:0000313" key="2">
    <source>
        <dbReference type="EMBL" id="GAA4698208.1"/>
    </source>
</evidence>
<feature type="domain" description="NAD-dependent epimerase/dehydratase" evidence="1">
    <location>
        <begin position="3"/>
        <end position="209"/>
    </location>
</feature>
<dbReference type="Gene3D" id="3.40.50.720">
    <property type="entry name" value="NAD(P)-binding Rossmann-like Domain"/>
    <property type="match status" value="1"/>
</dbReference>